<keyword evidence="1" id="KW-1133">Transmembrane helix</keyword>
<organism evidence="2 3">
    <name type="scientific">Muriicola marianensis</name>
    <dbReference type="NCBI Taxonomy" id="1324801"/>
    <lineage>
        <taxon>Bacteria</taxon>
        <taxon>Pseudomonadati</taxon>
        <taxon>Bacteroidota</taxon>
        <taxon>Flavobacteriia</taxon>
        <taxon>Flavobacteriales</taxon>
        <taxon>Flavobacteriaceae</taxon>
        <taxon>Muriicola</taxon>
    </lineage>
</organism>
<feature type="transmembrane region" description="Helical" evidence="1">
    <location>
        <begin position="120"/>
        <end position="139"/>
    </location>
</feature>
<feature type="transmembrane region" description="Helical" evidence="1">
    <location>
        <begin position="85"/>
        <end position="108"/>
    </location>
</feature>
<dbReference type="EMBL" id="BMFH01000001">
    <property type="protein sequence ID" value="GGD54283.1"/>
    <property type="molecule type" value="Genomic_DNA"/>
</dbReference>
<evidence type="ECO:0000313" key="3">
    <source>
        <dbReference type="Proteomes" id="UP000625780"/>
    </source>
</evidence>
<keyword evidence="1" id="KW-0472">Membrane</keyword>
<proteinExistence type="predicted"/>
<keyword evidence="3" id="KW-1185">Reference proteome</keyword>
<dbReference type="RefSeq" id="WP_188370644.1">
    <property type="nucleotide sequence ID" value="NZ_BMFH01000001.1"/>
</dbReference>
<dbReference type="Proteomes" id="UP000625780">
    <property type="component" value="Unassembled WGS sequence"/>
</dbReference>
<evidence type="ECO:0000256" key="1">
    <source>
        <dbReference type="SAM" id="Phobius"/>
    </source>
</evidence>
<reference evidence="3" key="1">
    <citation type="journal article" date="2019" name="Int. J. Syst. Evol. Microbiol.">
        <title>The Global Catalogue of Microorganisms (GCM) 10K type strain sequencing project: providing services to taxonomists for standard genome sequencing and annotation.</title>
        <authorList>
            <consortium name="The Broad Institute Genomics Platform"/>
            <consortium name="The Broad Institute Genome Sequencing Center for Infectious Disease"/>
            <person name="Wu L."/>
            <person name="Ma J."/>
        </authorList>
    </citation>
    <scope>NUCLEOTIDE SEQUENCE [LARGE SCALE GENOMIC DNA]</scope>
    <source>
        <strain evidence="3">CGMCC 1.12606</strain>
    </source>
</reference>
<comment type="caution">
    <text evidence="2">The sequence shown here is derived from an EMBL/GenBank/DDBJ whole genome shotgun (WGS) entry which is preliminary data.</text>
</comment>
<sequence>MKPLPNEIVLRPRFNLERGEPKETLLEAFEELEGVPYHIKRMDDHVFIKFKSDDAHFWSPQLHLEILEEENGGSRIYGLFGPNPTLWTFFMFLHFGVATLFIIFGIWAYSSAVLNKPYGWLIGAMGGMVVLWFIFYAMGRAGKKKGKPQMKELHTFLMNVLGDKAKAQD</sequence>
<protein>
    <recommendedName>
        <fullName evidence="4">GTP-binding protein</fullName>
    </recommendedName>
</protein>
<accession>A0ABQ1R1R5</accession>
<evidence type="ECO:0008006" key="4">
    <source>
        <dbReference type="Google" id="ProtNLM"/>
    </source>
</evidence>
<name>A0ABQ1R1R5_9FLAO</name>
<keyword evidence="1" id="KW-0812">Transmembrane</keyword>
<gene>
    <name evidence="2" type="ORF">GCM10011361_21160</name>
</gene>
<evidence type="ECO:0000313" key="2">
    <source>
        <dbReference type="EMBL" id="GGD54283.1"/>
    </source>
</evidence>